<dbReference type="NCBIfam" id="TIGR01869">
    <property type="entry name" value="casC_Cse4"/>
    <property type="match status" value="1"/>
</dbReference>
<dbReference type="Proteomes" id="UP000663508">
    <property type="component" value="Chromosome"/>
</dbReference>
<dbReference type="InterPro" id="IPR010148">
    <property type="entry name" value="CRISPR-assoc_prot_CT1975"/>
</dbReference>
<name>A0A8H8WRT1_9HYPH</name>
<dbReference type="EMBL" id="AP024145">
    <property type="protein sequence ID" value="BCM83143.1"/>
    <property type="molecule type" value="Genomic_DNA"/>
</dbReference>
<reference evidence="1" key="1">
    <citation type="submission" date="2020-11" db="EMBL/GenBank/DDBJ databases">
        <title>Complete genome sequence of a novel pathogenic Methylobacterium strain isolated from rice in Vietnam.</title>
        <authorList>
            <person name="Lai K."/>
            <person name="Okazaki S."/>
            <person name="Higashi K."/>
            <person name="Mori H."/>
            <person name="Toyoda A."/>
            <person name="Kurokawa K."/>
        </authorList>
    </citation>
    <scope>NUCLEOTIDE SEQUENCE</scope>
    <source>
        <strain evidence="1">VL1</strain>
    </source>
</reference>
<evidence type="ECO:0000313" key="1">
    <source>
        <dbReference type="EMBL" id="BCM83143.1"/>
    </source>
</evidence>
<dbReference type="Pfam" id="PF09344">
    <property type="entry name" value="Cas_CT1975"/>
    <property type="match status" value="1"/>
</dbReference>
<proteinExistence type="predicted"/>
<dbReference type="RefSeq" id="WP_207182212.1">
    <property type="nucleotide sequence ID" value="NZ_AP024145.1"/>
</dbReference>
<dbReference type="AlphaFoldDB" id="A0A8H8WRT1"/>
<accession>A0A8H8WRT1</accession>
<sequence>MTTPRFIQIHFLASYPGVLLNRDDAGLAKRLPFGGATRTRISSQCLKRHWRMTEDARGLHRLAEEVGLEAERSKVAIEQAVTDPLRGRADKAVVDAIEKVFVEKVYGGKAGDKKSRQALLLGRPELAYLAENAARIAGEAEDAKAAEAAAQAFFKDGDGKANLKQLREQNHLAPGLESALFGRMVTSDVRANTDAAIHVAHAFTVHDEQPELDYFTVVDDLAEREDAGAAGVFDTELTSGLYYGYVVVDVPLLVSNLTGCPRKAWAGLDPEARDLAARVVENLVHLVATVSPGAKRGSTAPYAYADLVLVEAGERQPRTLANAFRDPVQPPRNRQALEAGATLARETARAIEREIEGLDGMFGPHETRMQAARGAARLPGIDALTLPDLATRAGAMVRRALIAG</sequence>
<dbReference type="KEGG" id="mind:mvi_16040"/>
<evidence type="ECO:0000313" key="2">
    <source>
        <dbReference type="Proteomes" id="UP000663508"/>
    </source>
</evidence>
<gene>
    <name evidence="1" type="ORF">mvi_16040</name>
</gene>
<protein>
    <submittedName>
        <fullName evidence="1">Type I-E CRISPR-associated protein Cas7/Cse4/CasC</fullName>
    </submittedName>
</protein>
<organism evidence="1 2">
    <name type="scientific">Methylobacterium indicum</name>
    <dbReference type="NCBI Taxonomy" id="1775910"/>
    <lineage>
        <taxon>Bacteria</taxon>
        <taxon>Pseudomonadati</taxon>
        <taxon>Pseudomonadota</taxon>
        <taxon>Alphaproteobacteria</taxon>
        <taxon>Hyphomicrobiales</taxon>
        <taxon>Methylobacteriaceae</taxon>
        <taxon>Methylobacterium</taxon>
    </lineage>
</organism>